<proteinExistence type="predicted"/>
<feature type="transmembrane region" description="Helical" evidence="1">
    <location>
        <begin position="144"/>
        <end position="169"/>
    </location>
</feature>
<evidence type="ECO:0000313" key="3">
    <source>
        <dbReference type="Proteomes" id="UP000051783"/>
    </source>
</evidence>
<sequence length="258" mass="28482">MTKSWALFKQLSWPRFVLMNWVVAFELLMLVISGLWQAIMGDFHAYTPFFTLCGFMMIPGVVSLVMLAVQNERTVMTETYRLIPISDWKLYLLNLGASLANQIYLWLVQGILFGITLLIGYNSLGKVFNGVPEGLSQLNSEVNLVQLGLTAVVVGIMALLLIWSTISLVHFVTNAASSFLPRFRQGVVNVIIYIGVMLIALRLVSALIGGLSFLSSQAINGGVIDNMWVGVAVMAIVILAEGALNVWILSKWVEPKLD</sequence>
<dbReference type="Proteomes" id="UP000051783">
    <property type="component" value="Unassembled WGS sequence"/>
</dbReference>
<feature type="transmembrane region" description="Helical" evidence="1">
    <location>
        <begin position="45"/>
        <end position="69"/>
    </location>
</feature>
<dbReference type="STRING" id="942150.IV64_GL001580"/>
<dbReference type="AlphaFoldDB" id="A0A0R2M6M0"/>
<protein>
    <submittedName>
        <fullName evidence="2">ABC transporter permease</fullName>
    </submittedName>
</protein>
<dbReference type="RefSeq" id="WP_057707980.1">
    <property type="nucleotide sequence ID" value="NZ_JQCL01000103.1"/>
</dbReference>
<evidence type="ECO:0000256" key="1">
    <source>
        <dbReference type="SAM" id="Phobius"/>
    </source>
</evidence>
<keyword evidence="1" id="KW-0472">Membrane</keyword>
<feature type="transmembrane region" description="Helical" evidence="1">
    <location>
        <begin position="227"/>
        <end position="249"/>
    </location>
</feature>
<evidence type="ECO:0000313" key="2">
    <source>
        <dbReference type="EMBL" id="KRO07643.1"/>
    </source>
</evidence>
<organism evidence="2 3">
    <name type="scientific">Lactiplantibacillus xiangfangensis</name>
    <dbReference type="NCBI Taxonomy" id="942150"/>
    <lineage>
        <taxon>Bacteria</taxon>
        <taxon>Bacillati</taxon>
        <taxon>Bacillota</taxon>
        <taxon>Bacilli</taxon>
        <taxon>Lactobacillales</taxon>
        <taxon>Lactobacillaceae</taxon>
        <taxon>Lactiplantibacillus</taxon>
    </lineage>
</organism>
<reference evidence="2 3" key="1">
    <citation type="journal article" date="2015" name="Genome Announc.">
        <title>Expanding the biotechnology potential of lactobacilli through comparative genomics of 213 strains and associated genera.</title>
        <authorList>
            <person name="Sun Z."/>
            <person name="Harris H.M."/>
            <person name="McCann A."/>
            <person name="Guo C."/>
            <person name="Argimon S."/>
            <person name="Zhang W."/>
            <person name="Yang X."/>
            <person name="Jeffery I.B."/>
            <person name="Cooney J.C."/>
            <person name="Kagawa T.F."/>
            <person name="Liu W."/>
            <person name="Song Y."/>
            <person name="Salvetti E."/>
            <person name="Wrobel A."/>
            <person name="Rasinkangas P."/>
            <person name="Parkhill J."/>
            <person name="Rea M.C."/>
            <person name="O'Sullivan O."/>
            <person name="Ritari J."/>
            <person name="Douillard F.P."/>
            <person name="Paul Ross R."/>
            <person name="Yang R."/>
            <person name="Briner A.E."/>
            <person name="Felis G.E."/>
            <person name="de Vos W.M."/>
            <person name="Barrangou R."/>
            <person name="Klaenhammer T.R."/>
            <person name="Caufield P.W."/>
            <person name="Cui Y."/>
            <person name="Zhang H."/>
            <person name="O'Toole P.W."/>
        </authorList>
    </citation>
    <scope>NUCLEOTIDE SEQUENCE [LARGE SCALE GENOMIC DNA]</scope>
    <source>
        <strain evidence="2 3">LMG 26013</strain>
    </source>
</reference>
<name>A0A0R2M6M0_9LACO</name>
<feature type="transmembrane region" description="Helical" evidence="1">
    <location>
        <begin position="103"/>
        <end position="124"/>
    </location>
</feature>
<dbReference type="OrthoDB" id="2248033at2"/>
<keyword evidence="1" id="KW-0812">Transmembrane</keyword>
<feature type="transmembrane region" description="Helical" evidence="1">
    <location>
        <begin position="21"/>
        <end position="39"/>
    </location>
</feature>
<keyword evidence="3" id="KW-1185">Reference proteome</keyword>
<dbReference type="EMBL" id="JQCL01000103">
    <property type="protein sequence ID" value="KRO07643.1"/>
    <property type="molecule type" value="Genomic_DNA"/>
</dbReference>
<comment type="caution">
    <text evidence="2">The sequence shown here is derived from an EMBL/GenBank/DDBJ whole genome shotgun (WGS) entry which is preliminary data.</text>
</comment>
<keyword evidence="1" id="KW-1133">Transmembrane helix</keyword>
<feature type="transmembrane region" description="Helical" evidence="1">
    <location>
        <begin position="190"/>
        <end position="215"/>
    </location>
</feature>
<dbReference type="PATRIC" id="fig|942150.3.peg.1631"/>
<accession>A0A0R2M6M0</accession>
<gene>
    <name evidence="2" type="ORF">IV64_GL001580</name>
</gene>